<accession>A0A162K1Q9</accession>
<name>A0A162K1Q9_CORDF</name>
<dbReference type="Proteomes" id="UP000076881">
    <property type="component" value="Unassembled WGS sequence"/>
</dbReference>
<gene>
    <name evidence="1" type="ORF">LEL_06366</name>
</gene>
<dbReference type="AlphaFoldDB" id="A0A162K1Q9"/>
<proteinExistence type="predicted"/>
<comment type="caution">
    <text evidence="1">The sequence shown here is derived from an EMBL/GenBank/DDBJ whole genome shotgun (WGS) entry which is preliminary data.</text>
</comment>
<dbReference type="OrthoDB" id="4869816at2759"/>
<keyword evidence="2" id="KW-1185">Reference proteome</keyword>
<organism evidence="1 2">
    <name type="scientific">Akanthomyces lecanii RCEF 1005</name>
    <dbReference type="NCBI Taxonomy" id="1081108"/>
    <lineage>
        <taxon>Eukaryota</taxon>
        <taxon>Fungi</taxon>
        <taxon>Dikarya</taxon>
        <taxon>Ascomycota</taxon>
        <taxon>Pezizomycotina</taxon>
        <taxon>Sordariomycetes</taxon>
        <taxon>Hypocreomycetidae</taxon>
        <taxon>Hypocreales</taxon>
        <taxon>Cordycipitaceae</taxon>
        <taxon>Akanthomyces</taxon>
        <taxon>Cordyceps confragosa</taxon>
    </lineage>
</organism>
<protein>
    <submittedName>
        <fullName evidence="1">Uncharacterized protein</fullName>
    </submittedName>
</protein>
<evidence type="ECO:0000313" key="2">
    <source>
        <dbReference type="Proteomes" id="UP000076881"/>
    </source>
</evidence>
<evidence type="ECO:0000313" key="1">
    <source>
        <dbReference type="EMBL" id="OAA76682.1"/>
    </source>
</evidence>
<dbReference type="EMBL" id="AZHF01000004">
    <property type="protein sequence ID" value="OAA76682.1"/>
    <property type="molecule type" value="Genomic_DNA"/>
</dbReference>
<reference evidence="1 2" key="1">
    <citation type="journal article" date="2016" name="Genome Biol. Evol.">
        <title>Divergent and convergent evolution of fungal pathogenicity.</title>
        <authorList>
            <person name="Shang Y."/>
            <person name="Xiao G."/>
            <person name="Zheng P."/>
            <person name="Cen K."/>
            <person name="Zhan S."/>
            <person name="Wang C."/>
        </authorList>
    </citation>
    <scope>NUCLEOTIDE SEQUENCE [LARGE SCALE GENOMIC DNA]</scope>
    <source>
        <strain evidence="1 2">RCEF 1005</strain>
    </source>
</reference>
<sequence>MHPYSDASSSYWPEGWGWDRYSDPNEDITALSVEEQEKIRDGIRDVMGDDGFEELMDYIIEKETAIRENEQDLANAPPPEYKAPDYLRQWRRRCNGGPCGFYAFRAALYGQDEKWGEFKTRFDTIVNIPFNQVIQDHYGHEYEEVAEARKMFTIHWIEDGQLAGANADILRKRYTKMKEDQEVKGILDLGMFLCASSYAVDSVLSPNEDDLPTVETVAFRDEAPFLLAVLMENSMDPNGDDEPYDPEDPNNEANWYKPVFKVPIELLVNELWKTMESPTMELFRITRNSSEYTSLLESSRRWCHPHHNSVNSIFSAILNYRPSQLGAPLDLPREPQGRYKRIINKVPQAIDDDFHGYFEDGLVPVPSVIRVIRIVLILFVTMGMHLNCLNYNE</sequence>